<dbReference type="GO" id="GO:0030170">
    <property type="term" value="F:pyridoxal phosphate binding"/>
    <property type="evidence" value="ECO:0007669"/>
    <property type="project" value="InterPro"/>
</dbReference>
<dbReference type="GO" id="GO:0003824">
    <property type="term" value="F:catalytic activity"/>
    <property type="evidence" value="ECO:0007669"/>
    <property type="project" value="InterPro"/>
</dbReference>
<feature type="domain" description="MOSC" evidence="1">
    <location>
        <begin position="21"/>
        <end position="267"/>
    </location>
</feature>
<dbReference type="SUPFAM" id="SSF50800">
    <property type="entry name" value="PK beta-barrel domain-like"/>
    <property type="match status" value="2"/>
</dbReference>
<dbReference type="AlphaFoldDB" id="A0A919N0Y1"/>
<dbReference type="GO" id="GO:0030151">
    <property type="term" value="F:molybdenum ion binding"/>
    <property type="evidence" value="ECO:0007669"/>
    <property type="project" value="InterPro"/>
</dbReference>
<sequence length="279" mass="26830">MTAEQGTVAAVSCNDTYAFTKPVRGEIRLVAGVGVAGDVHAGAYVKHRGRVRTDPTQPNLRQVHLIHRELFAEVGAKGFAVAAGDLGENVTTSGIDLLGLPTGTILRFGALPGVTAGAGGGPGAVTAGAGGGPGAVTAGASGGPGAAPAGGESGAAAAGGDSGVAGAGGPLAAVLGVAAAAALDAATAVSAAAVAAAVGRDLGDDLRPAVIVAGLRNPCGQINGFRAGLLNEVLGRDEQGRLVRKAGIMGVVLRGGVVRPGDAVTVQLPPLPHVPLDRV</sequence>
<gene>
    <name evidence="2" type="ORF">Ari01nite_76850</name>
</gene>
<dbReference type="RefSeq" id="WP_203787768.1">
    <property type="nucleotide sequence ID" value="NZ_BOMV01000080.1"/>
</dbReference>
<reference evidence="2" key="1">
    <citation type="submission" date="2021-01" db="EMBL/GenBank/DDBJ databases">
        <title>Whole genome shotgun sequence of Actinoplanes rishiriensis NBRC 108556.</title>
        <authorList>
            <person name="Komaki H."/>
            <person name="Tamura T."/>
        </authorList>
    </citation>
    <scope>NUCLEOTIDE SEQUENCE</scope>
    <source>
        <strain evidence="2">NBRC 108556</strain>
    </source>
</reference>
<dbReference type="InterPro" id="IPR052716">
    <property type="entry name" value="MOSC_domain"/>
</dbReference>
<name>A0A919N0Y1_9ACTN</name>
<evidence type="ECO:0000259" key="1">
    <source>
        <dbReference type="PROSITE" id="PS51340"/>
    </source>
</evidence>
<evidence type="ECO:0000313" key="3">
    <source>
        <dbReference type="Proteomes" id="UP000636960"/>
    </source>
</evidence>
<evidence type="ECO:0000313" key="2">
    <source>
        <dbReference type="EMBL" id="GIF00221.1"/>
    </source>
</evidence>
<dbReference type="InterPro" id="IPR011037">
    <property type="entry name" value="Pyrv_Knase-like_insert_dom_sf"/>
</dbReference>
<keyword evidence="3" id="KW-1185">Reference proteome</keyword>
<dbReference type="Proteomes" id="UP000636960">
    <property type="component" value="Unassembled WGS sequence"/>
</dbReference>
<dbReference type="InterPro" id="IPR005302">
    <property type="entry name" value="MoCF_Sase_C"/>
</dbReference>
<dbReference type="PANTHER" id="PTHR36930:SF1">
    <property type="entry name" value="MOSC DOMAIN-CONTAINING PROTEIN"/>
    <property type="match status" value="1"/>
</dbReference>
<comment type="caution">
    <text evidence="2">The sequence shown here is derived from an EMBL/GenBank/DDBJ whole genome shotgun (WGS) entry which is preliminary data.</text>
</comment>
<dbReference type="PROSITE" id="PS51340">
    <property type="entry name" value="MOSC"/>
    <property type="match status" value="1"/>
</dbReference>
<organism evidence="2 3">
    <name type="scientific">Paractinoplanes rishiriensis</name>
    <dbReference type="NCBI Taxonomy" id="1050105"/>
    <lineage>
        <taxon>Bacteria</taxon>
        <taxon>Bacillati</taxon>
        <taxon>Actinomycetota</taxon>
        <taxon>Actinomycetes</taxon>
        <taxon>Micromonosporales</taxon>
        <taxon>Micromonosporaceae</taxon>
        <taxon>Paractinoplanes</taxon>
    </lineage>
</organism>
<dbReference type="Gene3D" id="2.40.33.20">
    <property type="entry name" value="PK beta-barrel domain-like"/>
    <property type="match status" value="1"/>
</dbReference>
<proteinExistence type="predicted"/>
<protein>
    <recommendedName>
        <fullName evidence="1">MOSC domain-containing protein</fullName>
    </recommendedName>
</protein>
<dbReference type="EMBL" id="BOMV01000080">
    <property type="protein sequence ID" value="GIF00221.1"/>
    <property type="molecule type" value="Genomic_DNA"/>
</dbReference>
<dbReference type="PANTHER" id="PTHR36930">
    <property type="entry name" value="METAL-SULFUR CLUSTER BIOSYNTHESIS PROTEINS YUAD-RELATED"/>
    <property type="match status" value="1"/>
</dbReference>
<accession>A0A919N0Y1</accession>